<gene>
    <name evidence="1" type="ORF">TGMAS_289200A</name>
</gene>
<dbReference type="Proteomes" id="UP000028821">
    <property type="component" value="Unassembled WGS sequence"/>
</dbReference>
<dbReference type="AlphaFoldDB" id="A0A086QHA1"/>
<protein>
    <submittedName>
        <fullName evidence="1">RAP domain-containing protein</fullName>
    </submittedName>
</protein>
<dbReference type="EMBL" id="AEXC02001573">
    <property type="protein sequence ID" value="KFH11983.1"/>
    <property type="molecule type" value="Genomic_DNA"/>
</dbReference>
<sequence length="128" mass="14965">MFGAKGLYQENDADYYKRFFKDRYRRLDGKEREAAERLKAESANSLAKRRPRQPYIPPKKYWYKDNYSSPLPSDVRTLPSLTLKFAMMNEARLVKTGWRLKPFRYFKAPRSAAENGTRGDASGSSVLR</sequence>
<dbReference type="VEuPathDB" id="ToxoDB:TGMAS_289200A"/>
<comment type="caution">
    <text evidence="1">The sequence shown here is derived from an EMBL/GenBank/DDBJ whole genome shotgun (WGS) entry which is preliminary data.</text>
</comment>
<name>A0A086QHA1_TOXGO</name>
<accession>A0A086QHA1</accession>
<reference evidence="1 2" key="1">
    <citation type="submission" date="2014-04" db="EMBL/GenBank/DDBJ databases">
        <authorList>
            <person name="Sibley D."/>
            <person name="Venepally P."/>
            <person name="Karamycheva S."/>
            <person name="Hadjithomas M."/>
            <person name="Khan A."/>
            <person name="Brunk B."/>
            <person name="Roos D."/>
            <person name="Caler E."/>
            <person name="Lorenzi H."/>
        </authorList>
    </citation>
    <scope>NUCLEOTIDE SEQUENCE [LARGE SCALE GENOMIC DNA]</scope>
    <source>
        <strain evidence="1 2">MAS</strain>
    </source>
</reference>
<evidence type="ECO:0000313" key="2">
    <source>
        <dbReference type="Proteomes" id="UP000028821"/>
    </source>
</evidence>
<evidence type="ECO:0000313" key="1">
    <source>
        <dbReference type="EMBL" id="KFH11983.1"/>
    </source>
</evidence>
<organism evidence="1 2">
    <name type="scientific">Toxoplasma gondii MAS</name>
    <dbReference type="NCBI Taxonomy" id="943118"/>
    <lineage>
        <taxon>Eukaryota</taxon>
        <taxon>Sar</taxon>
        <taxon>Alveolata</taxon>
        <taxon>Apicomplexa</taxon>
        <taxon>Conoidasida</taxon>
        <taxon>Coccidia</taxon>
        <taxon>Eucoccidiorida</taxon>
        <taxon>Eimeriorina</taxon>
        <taxon>Sarcocystidae</taxon>
        <taxon>Toxoplasma</taxon>
    </lineage>
</organism>
<proteinExistence type="predicted"/>